<dbReference type="SMART" id="SM00671">
    <property type="entry name" value="SEL1"/>
    <property type="match status" value="3"/>
</dbReference>
<dbReference type="Proteomes" id="UP000266385">
    <property type="component" value="Unassembled WGS sequence"/>
</dbReference>
<dbReference type="SUPFAM" id="SSF81901">
    <property type="entry name" value="HCP-like"/>
    <property type="match status" value="1"/>
</dbReference>
<dbReference type="InterPro" id="IPR006597">
    <property type="entry name" value="Sel1-like"/>
</dbReference>
<evidence type="ECO:0000313" key="4">
    <source>
        <dbReference type="EMBL" id="RIJ30676.1"/>
    </source>
</evidence>
<feature type="region of interest" description="Disordered" evidence="2">
    <location>
        <begin position="563"/>
        <end position="789"/>
    </location>
</feature>
<gene>
    <name evidence="4" type="ORF">D1223_08650</name>
</gene>
<dbReference type="InterPro" id="IPR011990">
    <property type="entry name" value="TPR-like_helical_dom_sf"/>
</dbReference>
<feature type="region of interest" description="Disordered" evidence="2">
    <location>
        <begin position="45"/>
        <end position="76"/>
    </location>
</feature>
<feature type="compositionally biased region" description="Acidic residues" evidence="2">
    <location>
        <begin position="660"/>
        <end position="697"/>
    </location>
</feature>
<name>A0A399RGF1_9PROT</name>
<dbReference type="EMBL" id="QWFX01000006">
    <property type="protein sequence ID" value="RIJ30676.1"/>
    <property type="molecule type" value="Genomic_DNA"/>
</dbReference>
<dbReference type="InterPro" id="IPR052945">
    <property type="entry name" value="Mitotic_Regulator"/>
</dbReference>
<dbReference type="PANTHER" id="PTHR43628:SF1">
    <property type="entry name" value="CHITIN SYNTHASE REGULATORY FACTOR 2-RELATED"/>
    <property type="match status" value="1"/>
</dbReference>
<dbReference type="Gene3D" id="1.20.120.20">
    <property type="entry name" value="Apolipoprotein"/>
    <property type="match status" value="1"/>
</dbReference>
<dbReference type="SUPFAM" id="SSF47090">
    <property type="entry name" value="PGBD-like"/>
    <property type="match status" value="1"/>
</dbReference>
<dbReference type="AlphaFoldDB" id="A0A399RGF1"/>
<organism evidence="4 5">
    <name type="scientific">Henriciella mobilis</name>
    <dbReference type="NCBI Taxonomy" id="2305467"/>
    <lineage>
        <taxon>Bacteria</taxon>
        <taxon>Pseudomonadati</taxon>
        <taxon>Pseudomonadota</taxon>
        <taxon>Alphaproteobacteria</taxon>
        <taxon>Hyphomonadales</taxon>
        <taxon>Hyphomonadaceae</taxon>
        <taxon>Henriciella</taxon>
    </lineage>
</organism>
<dbReference type="InterPro" id="IPR036366">
    <property type="entry name" value="PGBDSf"/>
</dbReference>
<dbReference type="RefSeq" id="WP_119375984.1">
    <property type="nucleotide sequence ID" value="NZ_QWFX01000006.1"/>
</dbReference>
<feature type="region of interest" description="Disordered" evidence="2">
    <location>
        <begin position="822"/>
        <end position="879"/>
    </location>
</feature>
<feature type="compositionally biased region" description="Basic and acidic residues" evidence="2">
    <location>
        <begin position="48"/>
        <end position="63"/>
    </location>
</feature>
<dbReference type="PANTHER" id="PTHR43628">
    <property type="entry name" value="ACTIVATOR OF C KINASE PROTEIN 1-RELATED"/>
    <property type="match status" value="1"/>
</dbReference>
<evidence type="ECO:0000313" key="5">
    <source>
        <dbReference type="Proteomes" id="UP000266385"/>
    </source>
</evidence>
<dbReference type="InterPro" id="IPR002477">
    <property type="entry name" value="Peptidoglycan-bd-like"/>
</dbReference>
<evidence type="ECO:0000259" key="3">
    <source>
        <dbReference type="Pfam" id="PF01471"/>
    </source>
</evidence>
<dbReference type="Gene3D" id="1.10.101.10">
    <property type="entry name" value="PGBD-like superfamily/PGBD"/>
    <property type="match status" value="1"/>
</dbReference>
<accession>A0A399RGF1</accession>
<dbReference type="InterPro" id="IPR036365">
    <property type="entry name" value="PGBD-like_sf"/>
</dbReference>
<evidence type="ECO:0000256" key="1">
    <source>
        <dbReference type="SAM" id="Coils"/>
    </source>
</evidence>
<dbReference type="Gene3D" id="1.25.40.10">
    <property type="entry name" value="Tetratricopeptide repeat domain"/>
    <property type="match status" value="1"/>
</dbReference>
<dbReference type="OrthoDB" id="5295703at2"/>
<feature type="region of interest" description="Disordered" evidence="2">
    <location>
        <begin position="172"/>
        <end position="214"/>
    </location>
</feature>
<feature type="compositionally biased region" description="Low complexity" evidence="2">
    <location>
        <begin position="838"/>
        <end position="857"/>
    </location>
</feature>
<feature type="compositionally biased region" description="Acidic residues" evidence="2">
    <location>
        <begin position="618"/>
        <end position="651"/>
    </location>
</feature>
<evidence type="ECO:0000256" key="2">
    <source>
        <dbReference type="SAM" id="MobiDB-lite"/>
    </source>
</evidence>
<feature type="domain" description="Peptidoglycan binding-like" evidence="3">
    <location>
        <begin position="1113"/>
        <end position="1166"/>
    </location>
</feature>
<dbReference type="Pfam" id="PF08238">
    <property type="entry name" value="Sel1"/>
    <property type="match status" value="3"/>
</dbReference>
<feature type="compositionally biased region" description="Basic and acidic residues" evidence="2">
    <location>
        <begin position="175"/>
        <end position="214"/>
    </location>
</feature>
<feature type="compositionally biased region" description="Basic and acidic residues" evidence="2">
    <location>
        <begin position="12"/>
        <end position="23"/>
    </location>
</feature>
<protein>
    <recommendedName>
        <fullName evidence="3">Peptidoglycan binding-like domain-containing protein</fullName>
    </recommendedName>
</protein>
<comment type="caution">
    <text evidence="4">The sequence shown here is derived from an EMBL/GenBank/DDBJ whole genome shotgun (WGS) entry which is preliminary data.</text>
</comment>
<feature type="compositionally biased region" description="Acidic residues" evidence="2">
    <location>
        <begin position="716"/>
        <end position="760"/>
    </location>
</feature>
<keyword evidence="5" id="KW-1185">Reference proteome</keyword>
<proteinExistence type="predicted"/>
<reference evidence="4 5" key="1">
    <citation type="submission" date="2018-08" db="EMBL/GenBank/DDBJ databases">
        <title>Henriciella mobilis sp. nov., isolated from seawater.</title>
        <authorList>
            <person name="Cheng H."/>
            <person name="Wu Y.-H."/>
            <person name="Xu X.-W."/>
            <person name="Guo L.-L."/>
        </authorList>
    </citation>
    <scope>NUCLEOTIDE SEQUENCE [LARGE SCALE GENOMIC DNA]</scope>
    <source>
        <strain evidence="4 5">JN25</strain>
    </source>
</reference>
<dbReference type="Pfam" id="PF01471">
    <property type="entry name" value="PG_binding_1"/>
    <property type="match status" value="1"/>
</dbReference>
<feature type="compositionally biased region" description="Acidic residues" evidence="2">
    <location>
        <begin position="589"/>
        <end position="606"/>
    </location>
</feature>
<sequence length="1179" mass="127733">MSNYGPWSVKGIDQRAREAAREAAREEGLTIGEYINRMLLEETEEDAPSIRDYREPRYPRAVEEVPPAPRRPQQGRGTFDQLIARLEAVEARSTLALTGIDQSIVGLVARLNKTDAKSDRVAENVDAFIEDLRTTYEQLQEKVEALEEDDTGARNLESLKSLEKALGELASHINEQNERRKNENQDIRGQVKSDLEDVKSRVSGMEKRVESTLADTSRRIEETLEQAEAWSEKSSRKLDERVSEVESAVASKLSRLDQFDERMGAVEGDVAGALSSIEAVMTRMQDRLHRAETATNTALEGLEQTFNRLDQRINELAEHASPEAAAELKAQFESRFEGLAGELRSSVESARESLAREIEGAAASADPEKLGALEESVDGLEKRVAASEERSSRALEGMTNQVSRISTSLDRRLREVEARDPGEAVETVRADMEKLTQEVSDRFEQFDSQNDEVINKITEQMQALADQFESRVDESEQRSANAIEQVGEQVANVAQRLQARQEWAFTQLQESMEQARKQQSMRLSDALTGVSDRIEKMQQQQASAMSPVQKAIASLATRLEALEDFTAPPHAQPARAGSEPDFPGPDYDGFADEQDTSNDLTFDEEGHEPSDLEMLVAEIEDEAPAAEADAGDDIFEIEIDESGFEDDEDAAFEAGIPDISEVDEPSDAVETESDLLETLEIDDGDEPIEIADPDADPLSDLSAWDDGADEARDSDIFGEDDPSDLLEAGEDAESETDLDADEEALADAEEEAPLQEDPEAMDYLSRARKAAMSATAESRRGKVNTGKRGKSRVPLVAAVSVIALATAAAGTFVTLRGLQQDADRPVVQSTTPVHAEPTSADAAPEETSAPEETAAAPVIEPLDSSERASLSPEEEAAIESELFEEPADSPAPQALQPVVDYAALPRIPQTPTLESAASTGDPVAQLILGEQRLDAGDYTSGPSLVRRAAEAGEPAAQYRLAKLHERGLGVPKDLEAARQWTERAAEGGNVKAMHDLAVYYAEGEGGQQSYAAAAEWFRKAADYGLTDSQYNLAVLYEAGLGISPSRTEALYWYEVANAQGDSGAIEKVEELRAGLSLDAAQQAQRRAASWSPAEPSARPNGRFGLQAWQGSSAEQVRSVQTVLGALGYEAGPADGVMGAGTSSAIAAYQRDAGLPATGSITPELVSSLNNTVEGASQGG</sequence>
<feature type="coiled-coil region" evidence="1">
    <location>
        <begin position="458"/>
        <end position="485"/>
    </location>
</feature>
<feature type="region of interest" description="Disordered" evidence="2">
    <location>
        <begin position="1"/>
        <end position="23"/>
    </location>
</feature>
<keyword evidence="1" id="KW-0175">Coiled coil</keyword>